<name>A0A0V1LV43_9BILA</name>
<dbReference type="InterPro" id="IPR025884">
    <property type="entry name" value="MeCpG-bd_2/3_C_dom"/>
</dbReference>
<proteinExistence type="predicted"/>
<dbReference type="OrthoDB" id="10072024at2759"/>
<feature type="region of interest" description="Disordered" evidence="1">
    <location>
        <begin position="1"/>
        <end position="21"/>
    </location>
</feature>
<evidence type="ECO:0000313" key="4">
    <source>
        <dbReference type="EMBL" id="KRZ63363.1"/>
    </source>
</evidence>
<dbReference type="Pfam" id="PF14048">
    <property type="entry name" value="MBD_C"/>
    <property type="match status" value="1"/>
</dbReference>
<dbReference type="Pfam" id="PF16564">
    <property type="entry name" value="MBDa"/>
    <property type="match status" value="1"/>
</dbReference>
<keyword evidence="5" id="KW-1185">Reference proteome</keyword>
<feature type="compositionally biased region" description="Basic residues" evidence="1">
    <location>
        <begin position="1"/>
        <end position="17"/>
    </location>
</feature>
<organism evidence="4 5">
    <name type="scientific">Trichinella nativa</name>
    <dbReference type="NCBI Taxonomy" id="6335"/>
    <lineage>
        <taxon>Eukaryota</taxon>
        <taxon>Metazoa</taxon>
        <taxon>Ecdysozoa</taxon>
        <taxon>Nematoda</taxon>
        <taxon>Enoplea</taxon>
        <taxon>Dorylaimia</taxon>
        <taxon>Trichinellida</taxon>
        <taxon>Trichinellidae</taxon>
        <taxon>Trichinella</taxon>
    </lineage>
</organism>
<comment type="caution">
    <text evidence="4">The sequence shown here is derived from an EMBL/GenBank/DDBJ whole genome shotgun (WGS) entry which is preliminary data.</text>
</comment>
<gene>
    <name evidence="4" type="primary">MBD2</name>
    <name evidence="4" type="ORF">T02_10662</name>
</gene>
<feature type="compositionally biased region" description="Polar residues" evidence="1">
    <location>
        <begin position="146"/>
        <end position="162"/>
    </location>
</feature>
<dbReference type="AlphaFoldDB" id="A0A0V1LV43"/>
<dbReference type="STRING" id="6335.A0A0V1LV43"/>
<feature type="domain" description="Methyl-CpG binding protein 2/3 C-terminal" evidence="2">
    <location>
        <begin position="109"/>
        <end position="198"/>
    </location>
</feature>
<reference evidence="4 5" key="1">
    <citation type="submission" date="2015-05" db="EMBL/GenBank/DDBJ databases">
        <title>Evolution of Trichinella species and genotypes.</title>
        <authorList>
            <person name="Korhonen P.K."/>
            <person name="Edoardo P."/>
            <person name="Giuseppe L.R."/>
            <person name="Gasser R.B."/>
        </authorList>
    </citation>
    <scope>NUCLEOTIDE SEQUENCE [LARGE SCALE GENOMIC DNA]</scope>
    <source>
        <strain evidence="4">ISS10</strain>
    </source>
</reference>
<feature type="domain" description="Methyl-CpG-binding" evidence="3">
    <location>
        <begin position="35"/>
        <end position="95"/>
    </location>
</feature>
<accession>A0A0V1LV43</accession>
<dbReference type="InterPro" id="IPR032343">
    <property type="entry name" value="MBD2/MBD3_p55-bd"/>
</dbReference>
<dbReference type="EMBL" id="JYDW01000001">
    <property type="protein sequence ID" value="KRZ63363.1"/>
    <property type="molecule type" value="Genomic_DNA"/>
</dbReference>
<evidence type="ECO:0000259" key="3">
    <source>
        <dbReference type="Pfam" id="PF16564"/>
    </source>
</evidence>
<dbReference type="GO" id="GO:0005634">
    <property type="term" value="C:nucleus"/>
    <property type="evidence" value="ECO:0007669"/>
    <property type="project" value="UniProtKB-ARBA"/>
</dbReference>
<evidence type="ECO:0000256" key="1">
    <source>
        <dbReference type="SAM" id="MobiDB-lite"/>
    </source>
</evidence>
<protein>
    <submittedName>
        <fullName evidence="4">Methyl-CpG-binding domain protein 2</fullName>
    </submittedName>
</protein>
<evidence type="ECO:0000259" key="2">
    <source>
        <dbReference type="Pfam" id="PF14048"/>
    </source>
</evidence>
<evidence type="ECO:0000313" key="5">
    <source>
        <dbReference type="Proteomes" id="UP000054721"/>
    </source>
</evidence>
<dbReference type="Proteomes" id="UP000054721">
    <property type="component" value="Unassembled WGS sequence"/>
</dbReference>
<feature type="region of interest" description="Disordered" evidence="1">
    <location>
        <begin position="143"/>
        <end position="162"/>
    </location>
</feature>
<sequence>MPRARKGKSKRGGKGSKKGVVTKFDPEGALRHGFDGSLLPPARQTASIFRQPVTIVTTSSKHSKPAPVSEIKRSVGRMDKPFQMFALKRLQGLRATSISTGNFIALSEPLAPPSKIIPVGPGIGGDVACLSVAYSLQHPTTGLPITGQTGPKKSLDSNPGANVNPDQPLFQAVVITEDDVLLQQKRVIDARRRLEEALKQFDAMLELCIHI</sequence>